<evidence type="ECO:0000256" key="5">
    <source>
        <dbReference type="ARBA" id="ARBA00022833"/>
    </source>
</evidence>
<organism evidence="8 9">
    <name type="scientific">Actinomadura fulvescens</name>
    <dbReference type="NCBI Taxonomy" id="46160"/>
    <lineage>
        <taxon>Bacteria</taxon>
        <taxon>Bacillati</taxon>
        <taxon>Actinomycetota</taxon>
        <taxon>Actinomycetes</taxon>
        <taxon>Streptosporangiales</taxon>
        <taxon>Thermomonosporaceae</taxon>
        <taxon>Actinomadura</taxon>
    </lineage>
</organism>
<dbReference type="InterPro" id="IPR002933">
    <property type="entry name" value="Peptidase_M20"/>
</dbReference>
<dbReference type="PROSITE" id="PS00758">
    <property type="entry name" value="ARGE_DAPE_CPG2_1"/>
    <property type="match status" value="1"/>
</dbReference>
<dbReference type="PANTHER" id="PTHR43808:SF28">
    <property type="entry name" value="[LYSW]-LYSINE_[LYSW]-ORNITHINE HYDROLASE"/>
    <property type="match status" value="1"/>
</dbReference>
<sequence>MTNRMADDTTALGLLRAMLEIPSPSYHEAELAGHLAGALETLGFATRIDVVGNLIAEIDRGPGPTVMLIGHLDTVPGDVPVRSEQGRLFGRGAVDAKGPLAAMICAARNAERFAGRIVVVGAVEEETPCSRGAMEIRARHTRPDLVIVGEPSGWTSIVLGYRGKLDLRYRVSCPPTHPSSPVDKAAEAAAAAWSALLAELGPETGHTAFAKAGATLCSINGDPATAEAEFSIRTPVGFDTDRLLARLRTHLPLGELSVVNNVTACLADRSNPVVRSLTAGIRAEHGIPSLQVRLATSDMNTLAEVWDVPMATYGPGDNHLDHADDEHIVIAEYFRGISVLTFALEELSSAARDDGAARVHRLGGGRTRLPSSAY</sequence>
<name>A0ABN3PFS1_9ACTN</name>
<evidence type="ECO:0000256" key="2">
    <source>
        <dbReference type="ARBA" id="ARBA00022605"/>
    </source>
</evidence>
<evidence type="ECO:0000256" key="6">
    <source>
        <dbReference type="ARBA" id="ARBA00023154"/>
    </source>
</evidence>
<keyword evidence="9" id="KW-1185">Reference proteome</keyword>
<dbReference type="InterPro" id="IPR001261">
    <property type="entry name" value="ArgE/DapE_CS"/>
</dbReference>
<evidence type="ECO:0000256" key="1">
    <source>
        <dbReference type="ARBA" id="ARBA00022490"/>
    </source>
</evidence>
<proteinExistence type="inferred from homology"/>
<comment type="caution">
    <text evidence="8">The sequence shown here is derived from an EMBL/GenBank/DDBJ whole genome shotgun (WGS) entry which is preliminary data.</text>
</comment>
<dbReference type="InterPro" id="IPR050072">
    <property type="entry name" value="Peptidase_M20A"/>
</dbReference>
<dbReference type="GO" id="GO:0016787">
    <property type="term" value="F:hydrolase activity"/>
    <property type="evidence" value="ECO:0007669"/>
    <property type="project" value="UniProtKB-KW"/>
</dbReference>
<keyword evidence="6" id="KW-0457">Lysine biosynthesis</keyword>
<dbReference type="EMBL" id="BAAATD010000001">
    <property type="protein sequence ID" value="GAA2581375.1"/>
    <property type="molecule type" value="Genomic_DNA"/>
</dbReference>
<accession>A0ABN3PFS1</accession>
<dbReference type="PANTHER" id="PTHR43808">
    <property type="entry name" value="ACETYLORNITHINE DEACETYLASE"/>
    <property type="match status" value="1"/>
</dbReference>
<keyword evidence="1" id="KW-0963">Cytoplasm</keyword>
<dbReference type="Gene3D" id="3.40.630.10">
    <property type="entry name" value="Zn peptidases"/>
    <property type="match status" value="2"/>
</dbReference>
<evidence type="ECO:0000313" key="8">
    <source>
        <dbReference type="EMBL" id="GAA2581375.1"/>
    </source>
</evidence>
<dbReference type="NCBIfam" id="TIGR01902">
    <property type="entry name" value="dapE-lys-deAc"/>
    <property type="match status" value="1"/>
</dbReference>
<keyword evidence="3" id="KW-0479">Metal-binding</keyword>
<protein>
    <submittedName>
        <fullName evidence="8">[LysW]-lysine hydrolase</fullName>
    </submittedName>
</protein>
<reference evidence="8 9" key="1">
    <citation type="journal article" date="2019" name="Int. J. Syst. Evol. Microbiol.">
        <title>The Global Catalogue of Microorganisms (GCM) 10K type strain sequencing project: providing services to taxonomists for standard genome sequencing and annotation.</title>
        <authorList>
            <consortium name="The Broad Institute Genomics Platform"/>
            <consortium name="The Broad Institute Genome Sequencing Center for Infectious Disease"/>
            <person name="Wu L."/>
            <person name="Ma J."/>
        </authorList>
    </citation>
    <scope>NUCLEOTIDE SEQUENCE [LARGE SCALE GENOMIC DNA]</scope>
    <source>
        <strain evidence="8 9">JCM 6833</strain>
    </source>
</reference>
<keyword evidence="2" id="KW-0028">Amino-acid biosynthesis</keyword>
<dbReference type="Proteomes" id="UP001501509">
    <property type="component" value="Unassembled WGS sequence"/>
</dbReference>
<keyword evidence="4 8" id="KW-0378">Hydrolase</keyword>
<keyword evidence="5" id="KW-0862">Zinc</keyword>
<evidence type="ECO:0000256" key="4">
    <source>
        <dbReference type="ARBA" id="ARBA00022801"/>
    </source>
</evidence>
<dbReference type="Pfam" id="PF01546">
    <property type="entry name" value="Peptidase_M20"/>
    <property type="match status" value="1"/>
</dbReference>
<dbReference type="SUPFAM" id="SSF53187">
    <property type="entry name" value="Zn-dependent exopeptidases"/>
    <property type="match status" value="1"/>
</dbReference>
<evidence type="ECO:0000256" key="3">
    <source>
        <dbReference type="ARBA" id="ARBA00022723"/>
    </source>
</evidence>
<gene>
    <name evidence="8" type="ORF">GCM10010411_12440</name>
</gene>
<evidence type="ECO:0000256" key="7">
    <source>
        <dbReference type="ARBA" id="ARBA00023285"/>
    </source>
</evidence>
<dbReference type="HAMAP" id="MF_01120">
    <property type="entry name" value="LysK"/>
    <property type="match status" value="1"/>
</dbReference>
<dbReference type="InterPro" id="IPR010175">
    <property type="entry name" value="LysK"/>
</dbReference>
<evidence type="ECO:0000313" key="9">
    <source>
        <dbReference type="Proteomes" id="UP001501509"/>
    </source>
</evidence>
<keyword evidence="7" id="KW-0170">Cobalt</keyword>
<dbReference type="RefSeq" id="WP_344538465.1">
    <property type="nucleotide sequence ID" value="NZ_BAAATD010000001.1"/>
</dbReference>